<evidence type="ECO:0000256" key="2">
    <source>
        <dbReference type="ARBA" id="ARBA00022723"/>
    </source>
</evidence>
<dbReference type="GO" id="GO:0005886">
    <property type="term" value="C:plasma membrane"/>
    <property type="evidence" value="ECO:0007669"/>
    <property type="project" value="TreeGrafter"/>
</dbReference>
<feature type="chain" id="PRO_5035457228" description="Phytocyanin domain-containing protein" evidence="7">
    <location>
        <begin position="22"/>
        <end position="185"/>
    </location>
</feature>
<dbReference type="Pfam" id="PF02298">
    <property type="entry name" value="Cu_bind_like"/>
    <property type="match status" value="1"/>
</dbReference>
<keyword evidence="1" id="KW-0813">Transport</keyword>
<keyword evidence="5" id="KW-0325">Glycoprotein</keyword>
<dbReference type="Proteomes" id="UP000796880">
    <property type="component" value="Unassembled WGS sequence"/>
</dbReference>
<dbReference type="PANTHER" id="PTHR33021">
    <property type="entry name" value="BLUE COPPER PROTEIN"/>
    <property type="match status" value="1"/>
</dbReference>
<feature type="region of interest" description="Disordered" evidence="6">
    <location>
        <begin position="120"/>
        <end position="160"/>
    </location>
</feature>
<dbReference type="EMBL" id="VOIH02000005">
    <property type="protein sequence ID" value="KAF3445592.1"/>
    <property type="molecule type" value="Genomic_DNA"/>
</dbReference>
<evidence type="ECO:0000259" key="8">
    <source>
        <dbReference type="PROSITE" id="PS51485"/>
    </source>
</evidence>
<feature type="signal peptide" evidence="7">
    <location>
        <begin position="1"/>
        <end position="21"/>
    </location>
</feature>
<dbReference type="PANTHER" id="PTHR33021:SF350">
    <property type="entry name" value="UCLACYANIN-2"/>
    <property type="match status" value="1"/>
</dbReference>
<reference evidence="9" key="1">
    <citation type="submission" date="2020-03" db="EMBL/GenBank/DDBJ databases">
        <title>A high-quality chromosome-level genome assembly of a woody plant with both climbing and erect habits, Rhamnella rubrinervis.</title>
        <authorList>
            <person name="Lu Z."/>
            <person name="Yang Y."/>
            <person name="Zhu X."/>
            <person name="Sun Y."/>
        </authorList>
    </citation>
    <scope>NUCLEOTIDE SEQUENCE</scope>
    <source>
        <strain evidence="9">BYM</strain>
        <tissue evidence="9">Leaf</tissue>
    </source>
</reference>
<dbReference type="InterPro" id="IPR003245">
    <property type="entry name" value="Phytocyanin_dom"/>
</dbReference>
<dbReference type="GO" id="GO:0009055">
    <property type="term" value="F:electron transfer activity"/>
    <property type="evidence" value="ECO:0007669"/>
    <property type="project" value="InterPro"/>
</dbReference>
<evidence type="ECO:0000256" key="7">
    <source>
        <dbReference type="SAM" id="SignalP"/>
    </source>
</evidence>
<keyword evidence="10" id="KW-1185">Reference proteome</keyword>
<evidence type="ECO:0000313" key="10">
    <source>
        <dbReference type="Proteomes" id="UP000796880"/>
    </source>
</evidence>
<dbReference type="FunFam" id="2.60.40.420:FF:000003">
    <property type="entry name" value="Blue copper"/>
    <property type="match status" value="1"/>
</dbReference>
<dbReference type="AlphaFoldDB" id="A0A8K0H4D9"/>
<feature type="compositionally biased region" description="Pro residues" evidence="6">
    <location>
        <begin position="127"/>
        <end position="158"/>
    </location>
</feature>
<organism evidence="9 10">
    <name type="scientific">Rhamnella rubrinervis</name>
    <dbReference type="NCBI Taxonomy" id="2594499"/>
    <lineage>
        <taxon>Eukaryota</taxon>
        <taxon>Viridiplantae</taxon>
        <taxon>Streptophyta</taxon>
        <taxon>Embryophyta</taxon>
        <taxon>Tracheophyta</taxon>
        <taxon>Spermatophyta</taxon>
        <taxon>Magnoliopsida</taxon>
        <taxon>eudicotyledons</taxon>
        <taxon>Gunneridae</taxon>
        <taxon>Pentapetalae</taxon>
        <taxon>rosids</taxon>
        <taxon>fabids</taxon>
        <taxon>Rosales</taxon>
        <taxon>Rhamnaceae</taxon>
        <taxon>rhamnoid group</taxon>
        <taxon>Rhamneae</taxon>
        <taxon>Rhamnella</taxon>
    </lineage>
</organism>
<evidence type="ECO:0000256" key="6">
    <source>
        <dbReference type="SAM" id="MobiDB-lite"/>
    </source>
</evidence>
<dbReference type="GO" id="GO:0046872">
    <property type="term" value="F:metal ion binding"/>
    <property type="evidence" value="ECO:0007669"/>
    <property type="project" value="UniProtKB-KW"/>
</dbReference>
<dbReference type="OrthoDB" id="686200at2759"/>
<keyword evidence="3" id="KW-0249">Electron transport</keyword>
<keyword evidence="7" id="KW-0732">Signal</keyword>
<feature type="domain" description="Phytocyanin" evidence="8">
    <location>
        <begin position="22"/>
        <end position="120"/>
    </location>
</feature>
<name>A0A8K0H4D9_9ROSA</name>
<evidence type="ECO:0000256" key="4">
    <source>
        <dbReference type="ARBA" id="ARBA00023008"/>
    </source>
</evidence>
<keyword evidence="4" id="KW-0186">Copper</keyword>
<dbReference type="PROSITE" id="PS51485">
    <property type="entry name" value="PHYTOCYANIN"/>
    <property type="match status" value="1"/>
</dbReference>
<comment type="caution">
    <text evidence="9">The sequence shown here is derived from an EMBL/GenBank/DDBJ whole genome shotgun (WGS) entry which is preliminary data.</text>
</comment>
<dbReference type="Gene3D" id="2.60.40.420">
    <property type="entry name" value="Cupredoxins - blue copper proteins"/>
    <property type="match status" value="1"/>
</dbReference>
<evidence type="ECO:0000256" key="3">
    <source>
        <dbReference type="ARBA" id="ARBA00022982"/>
    </source>
</evidence>
<accession>A0A8K0H4D9</accession>
<sequence>MASIAAVLIILTVAAAPAVNGVQYIVGGSSKWSQSTNYDAWSAAQKFTVGDTLLFQYDGSHKVDEVNEADYNSCSFANPIQSHDDGNTSIALTKAGPMYFVCPVSSHCANGMKLKITVTASTSGPTGSPPPPSGSTTPNTPPTTPSNTVSPPPPPPSSGSPSIVCNMNMLGLTALLAPLLAAFMG</sequence>
<evidence type="ECO:0000256" key="1">
    <source>
        <dbReference type="ARBA" id="ARBA00022448"/>
    </source>
</evidence>
<gene>
    <name evidence="9" type="ORF">FNV43_RR10768</name>
</gene>
<proteinExistence type="predicted"/>
<protein>
    <recommendedName>
        <fullName evidence="8">Phytocyanin domain-containing protein</fullName>
    </recommendedName>
</protein>
<evidence type="ECO:0000256" key="5">
    <source>
        <dbReference type="ARBA" id="ARBA00023180"/>
    </source>
</evidence>
<dbReference type="SUPFAM" id="SSF49503">
    <property type="entry name" value="Cupredoxins"/>
    <property type="match status" value="1"/>
</dbReference>
<keyword evidence="2" id="KW-0479">Metal-binding</keyword>
<evidence type="ECO:0000313" key="9">
    <source>
        <dbReference type="EMBL" id="KAF3445592.1"/>
    </source>
</evidence>
<dbReference type="InterPro" id="IPR039391">
    <property type="entry name" value="Phytocyanin-like"/>
</dbReference>
<dbReference type="CDD" id="cd04216">
    <property type="entry name" value="Phytocyanin"/>
    <property type="match status" value="1"/>
</dbReference>
<dbReference type="InterPro" id="IPR008972">
    <property type="entry name" value="Cupredoxin"/>
</dbReference>